<feature type="transmembrane region" description="Helical" evidence="1">
    <location>
        <begin position="372"/>
        <end position="393"/>
    </location>
</feature>
<dbReference type="EMBL" id="BMAW01092770">
    <property type="protein sequence ID" value="GFS56943.1"/>
    <property type="molecule type" value="Genomic_DNA"/>
</dbReference>
<feature type="transmembrane region" description="Helical" evidence="1">
    <location>
        <begin position="37"/>
        <end position="54"/>
    </location>
</feature>
<gene>
    <name evidence="2" type="primary">AVEN_213416_1</name>
    <name evidence="2" type="ORF">NPIL_395681</name>
</gene>
<dbReference type="AlphaFoldDB" id="A0A8X6JC21"/>
<dbReference type="Proteomes" id="UP000887013">
    <property type="component" value="Unassembled WGS sequence"/>
</dbReference>
<organism evidence="2 3">
    <name type="scientific">Nephila pilipes</name>
    <name type="common">Giant wood spider</name>
    <name type="synonym">Nephila maculata</name>
    <dbReference type="NCBI Taxonomy" id="299642"/>
    <lineage>
        <taxon>Eukaryota</taxon>
        <taxon>Metazoa</taxon>
        <taxon>Ecdysozoa</taxon>
        <taxon>Arthropoda</taxon>
        <taxon>Chelicerata</taxon>
        <taxon>Arachnida</taxon>
        <taxon>Araneae</taxon>
        <taxon>Araneomorphae</taxon>
        <taxon>Entelegynae</taxon>
        <taxon>Araneoidea</taxon>
        <taxon>Nephilidae</taxon>
        <taxon>Nephila</taxon>
    </lineage>
</organism>
<keyword evidence="1" id="KW-1133">Transmembrane helix</keyword>
<feature type="transmembrane region" description="Helical" evidence="1">
    <location>
        <begin position="405"/>
        <end position="429"/>
    </location>
</feature>
<name>A0A8X6JC21_NEPPI</name>
<feature type="transmembrane region" description="Helical" evidence="1">
    <location>
        <begin position="141"/>
        <end position="159"/>
    </location>
</feature>
<feature type="transmembrane region" description="Helical" evidence="1">
    <location>
        <begin position="295"/>
        <end position="316"/>
    </location>
</feature>
<accession>A0A8X6JC21</accession>
<reference evidence="2" key="1">
    <citation type="submission" date="2020-08" db="EMBL/GenBank/DDBJ databases">
        <title>Multicomponent nature underlies the extraordinary mechanical properties of spider dragline silk.</title>
        <authorList>
            <person name="Kono N."/>
            <person name="Nakamura H."/>
            <person name="Mori M."/>
            <person name="Yoshida Y."/>
            <person name="Ohtoshi R."/>
            <person name="Malay A.D."/>
            <person name="Moran D.A.P."/>
            <person name="Tomita M."/>
            <person name="Numata K."/>
            <person name="Arakawa K."/>
        </authorList>
    </citation>
    <scope>NUCLEOTIDE SEQUENCE</scope>
</reference>
<sequence length="438" mass="50502">MPRQETSLSNVHGKNCDQFLFNYKFSQRNSNMQCRKTYLNGIIFKFFIWIGLVQETDPSLKRRKTWLVFICLLLFVITDTVILGIIHSDVVEMKVNITCNVAFICCLMVWYSMRRKNKRLAIALLKLQDIDPSPNSMTSNAVALLILSLPIIFSVLCAFKSDRRVISRFYAYRNEVESVTIQIIIISIKKAIQFFFYPIFPCLVSFLYVTICLRCSVFIRDLTNRVIQHSPETFGPSPQIDVLRNKARIDDVLDNIQAVFSFPSFFVVVSSFLTCCSALGFILMATKDNYSTDAVLVVVFYAITNSTCLMGILWFAGGVPFELKKLKKSFYKKAQLRLIFVRPSKEPQCKREIMEKPDFVFMGCDILSYKRSSIFVVIGTLLTYTVLVVKEVIATLKLENYISISWWSAFVPLFICDGLNAYFCVIVFIRQYLEDIYC</sequence>
<feature type="transmembrane region" description="Helical" evidence="1">
    <location>
        <begin position="95"/>
        <end position="113"/>
    </location>
</feature>
<keyword evidence="3" id="KW-1185">Reference proteome</keyword>
<feature type="transmembrane region" description="Helical" evidence="1">
    <location>
        <begin position="260"/>
        <end position="283"/>
    </location>
</feature>
<protein>
    <submittedName>
        <fullName evidence="2">Uncharacterized protein</fullName>
    </submittedName>
</protein>
<comment type="caution">
    <text evidence="2">The sequence shown here is derived from an EMBL/GenBank/DDBJ whole genome shotgun (WGS) entry which is preliminary data.</text>
</comment>
<proteinExistence type="predicted"/>
<evidence type="ECO:0000313" key="2">
    <source>
        <dbReference type="EMBL" id="GFS56943.1"/>
    </source>
</evidence>
<evidence type="ECO:0000313" key="3">
    <source>
        <dbReference type="Proteomes" id="UP000887013"/>
    </source>
</evidence>
<feature type="transmembrane region" description="Helical" evidence="1">
    <location>
        <begin position="194"/>
        <end position="219"/>
    </location>
</feature>
<dbReference type="OrthoDB" id="5800391at2759"/>
<evidence type="ECO:0000256" key="1">
    <source>
        <dbReference type="SAM" id="Phobius"/>
    </source>
</evidence>
<feature type="transmembrane region" description="Helical" evidence="1">
    <location>
        <begin position="66"/>
        <end position="86"/>
    </location>
</feature>
<keyword evidence="1" id="KW-0472">Membrane</keyword>
<keyword evidence="1" id="KW-0812">Transmembrane</keyword>